<evidence type="ECO:0000256" key="7">
    <source>
        <dbReference type="ARBA" id="ARBA00022660"/>
    </source>
</evidence>
<dbReference type="Proteomes" id="UP000316079">
    <property type="component" value="Unassembled WGS sequence"/>
</dbReference>
<comment type="subunit">
    <text evidence="4">Complex I is composed of 45 different subunits.</text>
</comment>
<dbReference type="PANTHER" id="PTHR13178:SF0">
    <property type="entry name" value="NADH DEHYDROGENASE [UBIQUINONE] 1 BETA SUBCOMPLEX SUBUNIT 5, MITOCHONDRIAL"/>
    <property type="match status" value="1"/>
</dbReference>
<feature type="transmembrane region" description="Helical" evidence="17">
    <location>
        <begin position="71"/>
        <end position="91"/>
    </location>
</feature>
<sequence length="193" mass="22852">MVGMSLLRSAAAFTAKLNPLKRTTQCKNLLSRAIVKSEQVIVRHESSNHKRMFFIQTTRFTDNKFLRLLKFYTLLTGIPVAVFVFCVNVFIGKFLKKRECELREIPEGYEPEHWEYHKHPITRWILRYFYDSPVKDYEKAMAIIQRETDKADMLKQELAARQSMRKLGDGPWFQRPTFDKELLDLDMKNTPDN</sequence>
<accession>A0A553QHB4</accession>
<evidence type="ECO:0000256" key="13">
    <source>
        <dbReference type="ARBA" id="ARBA00023128"/>
    </source>
</evidence>
<evidence type="ECO:0000256" key="3">
    <source>
        <dbReference type="ARBA" id="ARBA00007152"/>
    </source>
</evidence>
<evidence type="ECO:0000256" key="14">
    <source>
        <dbReference type="ARBA" id="ARBA00023136"/>
    </source>
</evidence>
<comment type="function">
    <text evidence="1">Accessory subunit of the mitochondrial membrane respiratory chain NADH dehydrogenase (Complex I), that is believed not to be involved in catalysis. Complex I functions in the transfer of electrons from NADH to the respiratory chain. The immediate electron acceptor for the enzyme is believed to be ubiquinone.</text>
</comment>
<dbReference type="STRING" id="623744.A0A553QHB4"/>
<comment type="similarity">
    <text evidence="3">Belongs to the complex I NDUFB5 subunit family.</text>
</comment>
<protein>
    <recommendedName>
        <fullName evidence="5">NADH dehydrogenase [ubiquinone] 1 beta subcomplex subunit 5, mitochondrial</fullName>
    </recommendedName>
    <alternativeName>
        <fullName evidence="16">Complex I-SGDH</fullName>
    </alternativeName>
    <alternativeName>
        <fullName evidence="15">NADH-ubiquinone oxidoreductase SGDH subunit</fullName>
    </alternativeName>
</protein>
<dbReference type="GO" id="GO:0005743">
    <property type="term" value="C:mitochondrial inner membrane"/>
    <property type="evidence" value="ECO:0007669"/>
    <property type="project" value="UniProtKB-SubCell"/>
</dbReference>
<dbReference type="PANTHER" id="PTHR13178">
    <property type="entry name" value="NADH-UBIQUINONE OXIDOREDUCTASE SGDH SUBUNIT"/>
    <property type="match status" value="1"/>
</dbReference>
<reference evidence="18 19" key="1">
    <citation type="journal article" date="2019" name="Sci. Data">
        <title>Hybrid genome assembly and annotation of Danionella translucida.</title>
        <authorList>
            <person name="Kadobianskyi M."/>
            <person name="Schulze L."/>
            <person name="Schuelke M."/>
            <person name="Judkewitz B."/>
        </authorList>
    </citation>
    <scope>NUCLEOTIDE SEQUENCE [LARGE SCALE GENOMIC DNA]</scope>
    <source>
        <strain evidence="18 19">Bolton</strain>
    </source>
</reference>
<evidence type="ECO:0000256" key="15">
    <source>
        <dbReference type="ARBA" id="ARBA00032395"/>
    </source>
</evidence>
<keyword evidence="6" id="KW-0813">Transport</keyword>
<dbReference type="Pfam" id="PF09781">
    <property type="entry name" value="NDUF_B5"/>
    <property type="match status" value="1"/>
</dbReference>
<keyword evidence="8 17" id="KW-0812">Transmembrane</keyword>
<dbReference type="OrthoDB" id="9995605at2759"/>
<evidence type="ECO:0000313" key="19">
    <source>
        <dbReference type="Proteomes" id="UP000316079"/>
    </source>
</evidence>
<dbReference type="AlphaFoldDB" id="A0A553QHB4"/>
<keyword evidence="9" id="KW-0999">Mitochondrion inner membrane</keyword>
<organism evidence="18 19">
    <name type="scientific">Danionella cerebrum</name>
    <dbReference type="NCBI Taxonomy" id="2873325"/>
    <lineage>
        <taxon>Eukaryota</taxon>
        <taxon>Metazoa</taxon>
        <taxon>Chordata</taxon>
        <taxon>Craniata</taxon>
        <taxon>Vertebrata</taxon>
        <taxon>Euteleostomi</taxon>
        <taxon>Actinopterygii</taxon>
        <taxon>Neopterygii</taxon>
        <taxon>Teleostei</taxon>
        <taxon>Ostariophysi</taxon>
        <taxon>Cypriniformes</taxon>
        <taxon>Danionidae</taxon>
        <taxon>Danioninae</taxon>
        <taxon>Danionella</taxon>
    </lineage>
</organism>
<gene>
    <name evidence="18" type="ORF">DNTS_003480</name>
</gene>
<keyword evidence="14 17" id="KW-0472">Membrane</keyword>
<keyword evidence="19" id="KW-1185">Reference proteome</keyword>
<evidence type="ECO:0000256" key="11">
    <source>
        <dbReference type="ARBA" id="ARBA00022982"/>
    </source>
</evidence>
<evidence type="ECO:0000313" key="18">
    <source>
        <dbReference type="EMBL" id="TRY89316.1"/>
    </source>
</evidence>
<name>A0A553QHB4_9TELE</name>
<keyword evidence="12 17" id="KW-1133">Transmembrane helix</keyword>
<comment type="subcellular location">
    <subcellularLocation>
        <location evidence="2">Mitochondrion inner membrane</location>
        <topology evidence="2">Single-pass membrane protein</topology>
    </subcellularLocation>
</comment>
<keyword evidence="13" id="KW-0496">Mitochondrion</keyword>
<evidence type="ECO:0000256" key="16">
    <source>
        <dbReference type="ARBA" id="ARBA00032550"/>
    </source>
</evidence>
<evidence type="ECO:0000256" key="10">
    <source>
        <dbReference type="ARBA" id="ARBA00022946"/>
    </source>
</evidence>
<evidence type="ECO:0000256" key="17">
    <source>
        <dbReference type="SAM" id="Phobius"/>
    </source>
</evidence>
<comment type="caution">
    <text evidence="18">The sequence shown here is derived from an EMBL/GenBank/DDBJ whole genome shotgun (WGS) entry which is preliminary data.</text>
</comment>
<evidence type="ECO:0000256" key="2">
    <source>
        <dbReference type="ARBA" id="ARBA00004434"/>
    </source>
</evidence>
<keyword evidence="7" id="KW-0679">Respiratory chain</keyword>
<evidence type="ECO:0000256" key="4">
    <source>
        <dbReference type="ARBA" id="ARBA00011533"/>
    </source>
</evidence>
<dbReference type="EMBL" id="SRMA01025988">
    <property type="protein sequence ID" value="TRY89316.1"/>
    <property type="molecule type" value="Genomic_DNA"/>
</dbReference>
<evidence type="ECO:0000256" key="8">
    <source>
        <dbReference type="ARBA" id="ARBA00022692"/>
    </source>
</evidence>
<evidence type="ECO:0000256" key="12">
    <source>
        <dbReference type="ARBA" id="ARBA00022989"/>
    </source>
</evidence>
<dbReference type="InterPro" id="IPR019173">
    <property type="entry name" value="NADH_UbQ_OxRdtase_B5_su"/>
</dbReference>
<evidence type="ECO:0000256" key="1">
    <source>
        <dbReference type="ARBA" id="ARBA00003195"/>
    </source>
</evidence>
<keyword evidence="11" id="KW-0249">Electron transport</keyword>
<evidence type="ECO:0000256" key="6">
    <source>
        <dbReference type="ARBA" id="ARBA00022448"/>
    </source>
</evidence>
<keyword evidence="10" id="KW-0809">Transit peptide</keyword>
<proteinExistence type="inferred from homology"/>
<evidence type="ECO:0000256" key="5">
    <source>
        <dbReference type="ARBA" id="ARBA00015175"/>
    </source>
</evidence>
<evidence type="ECO:0000256" key="9">
    <source>
        <dbReference type="ARBA" id="ARBA00022792"/>
    </source>
</evidence>